<evidence type="ECO:0000313" key="4">
    <source>
        <dbReference type="Proteomes" id="UP000043764"/>
    </source>
</evidence>
<accession>A0A0H5D503</accession>
<dbReference type="RefSeq" id="WP_207383256.1">
    <property type="nucleotide sequence ID" value="NZ_CVRL01000037.1"/>
</dbReference>
<feature type="compositionally biased region" description="Polar residues" evidence="1">
    <location>
        <begin position="283"/>
        <end position="294"/>
    </location>
</feature>
<protein>
    <submittedName>
        <fullName evidence="3">dTDP-glucose 4,6-dehydratase</fullName>
        <ecNumber evidence="3">4.2.1.46</ecNumber>
    </submittedName>
</protein>
<keyword evidence="3" id="KW-0456">Lyase</keyword>
<dbReference type="InterPro" id="IPR001509">
    <property type="entry name" value="Epimerase_deHydtase"/>
</dbReference>
<dbReference type="EMBL" id="CVRL01000037">
    <property type="protein sequence ID" value="CRL12104.1"/>
    <property type="molecule type" value="Genomic_DNA"/>
</dbReference>
<feature type="domain" description="NAD-dependent epimerase/dehydratase" evidence="2">
    <location>
        <begin position="7"/>
        <end position="222"/>
    </location>
</feature>
<dbReference type="InterPro" id="IPR050177">
    <property type="entry name" value="Lipid_A_modif_metabolic_enz"/>
</dbReference>
<dbReference type="Proteomes" id="UP000043764">
    <property type="component" value="Unassembled WGS sequence"/>
</dbReference>
<proteinExistence type="predicted"/>
<feature type="region of interest" description="Disordered" evidence="1">
    <location>
        <begin position="268"/>
        <end position="294"/>
    </location>
</feature>
<dbReference type="InterPro" id="IPR036291">
    <property type="entry name" value="NAD(P)-bd_dom_sf"/>
</dbReference>
<dbReference type="SUPFAM" id="SSF51735">
    <property type="entry name" value="NAD(P)-binding Rossmann-fold domains"/>
    <property type="match status" value="1"/>
</dbReference>
<dbReference type="EC" id="4.2.1.46" evidence="3"/>
<dbReference type="STRING" id="481446.NIT7645_03497"/>
<evidence type="ECO:0000256" key="1">
    <source>
        <dbReference type="SAM" id="MobiDB-lite"/>
    </source>
</evidence>
<dbReference type="GO" id="GO:0008460">
    <property type="term" value="F:dTDP-glucose 4,6-dehydratase activity"/>
    <property type="evidence" value="ECO:0007669"/>
    <property type="project" value="UniProtKB-EC"/>
</dbReference>
<dbReference type="PANTHER" id="PTHR43245">
    <property type="entry name" value="BIFUNCTIONAL POLYMYXIN RESISTANCE PROTEIN ARNA"/>
    <property type="match status" value="1"/>
</dbReference>
<dbReference type="Gene3D" id="3.40.50.720">
    <property type="entry name" value="NAD(P)-binding Rossmann-like Domain"/>
    <property type="match status" value="1"/>
</dbReference>
<name>A0A0H5D503_9RHOB</name>
<organism evidence="3 4">
    <name type="scientific">Phaeobacter italicus</name>
    <dbReference type="NCBI Taxonomy" id="481446"/>
    <lineage>
        <taxon>Bacteria</taxon>
        <taxon>Pseudomonadati</taxon>
        <taxon>Pseudomonadota</taxon>
        <taxon>Alphaproteobacteria</taxon>
        <taxon>Rhodobacterales</taxon>
        <taxon>Roseobacteraceae</taxon>
        <taxon>Phaeobacter</taxon>
    </lineage>
</organism>
<evidence type="ECO:0000313" key="3">
    <source>
        <dbReference type="EMBL" id="CRL12104.1"/>
    </source>
</evidence>
<dbReference type="Pfam" id="PF01370">
    <property type="entry name" value="Epimerase"/>
    <property type="match status" value="1"/>
</dbReference>
<dbReference type="Gene3D" id="3.90.25.10">
    <property type="entry name" value="UDP-galactose 4-epimerase, domain 1"/>
    <property type="match status" value="1"/>
</dbReference>
<dbReference type="PANTHER" id="PTHR43245:SF13">
    <property type="entry name" value="UDP-D-APIOSE_UDP-D-XYLOSE SYNTHASE 2"/>
    <property type="match status" value="1"/>
</dbReference>
<evidence type="ECO:0000259" key="2">
    <source>
        <dbReference type="Pfam" id="PF01370"/>
    </source>
</evidence>
<sequence>MTISRLLLTGSTGFVGRAVTRQLRGLGIPLRHVVRAGSDGRIDGMGAADQVVDCADLFDQSQDWWAQTCAGCDGVLHLAWYAEPGQYQLSARNFDCLSGSLTMARGAIAAGVERFVGVGTCLEYDLSPGAVAADAPLAPRSPYAAAKAACGLALGHMLPLAGVSFLWARLFYLYGAGEDPRRLIAYLHRQLAAGNSVELSAGDQVRDFLDVDVAAELLVRELLGTRQGAVNISSGTGTTVRQLAETIADTYGRRDLLRFGVRPANPDDPPVVIGLRPPDDSTPARSPISQPIPA</sequence>
<gene>
    <name evidence="3" type="primary">strE</name>
    <name evidence="3" type="ORF">NIT7321_02976</name>
</gene>
<reference evidence="4" key="1">
    <citation type="submission" date="2015-05" db="EMBL/GenBank/DDBJ databases">
        <authorList>
            <person name="Rodrigo-Torres Lidia"/>
            <person name="Arahal R.David."/>
        </authorList>
    </citation>
    <scope>NUCLEOTIDE SEQUENCE [LARGE SCALE GENOMIC DNA]</scope>
    <source>
        <strain evidence="4">CECT 7321</strain>
    </source>
</reference>
<dbReference type="AlphaFoldDB" id="A0A0H5D503"/>
<keyword evidence="4" id="KW-1185">Reference proteome</keyword>